<keyword evidence="3" id="KW-1185">Reference proteome</keyword>
<name>A0A844T5W0_9BRAD</name>
<protein>
    <submittedName>
        <fullName evidence="2">Uncharacterized protein</fullName>
    </submittedName>
</protein>
<feature type="compositionally biased region" description="Polar residues" evidence="1">
    <location>
        <begin position="203"/>
        <end position="214"/>
    </location>
</feature>
<dbReference type="RefSeq" id="WP_157348953.1">
    <property type="nucleotide sequence ID" value="NZ_WQNF01000082.1"/>
</dbReference>
<comment type="caution">
    <text evidence="2">The sequence shown here is derived from an EMBL/GenBank/DDBJ whole genome shotgun (WGS) entry which is preliminary data.</text>
</comment>
<gene>
    <name evidence="2" type="ORF">GPL21_41320</name>
</gene>
<dbReference type="Proteomes" id="UP000436468">
    <property type="component" value="Unassembled WGS sequence"/>
</dbReference>
<dbReference type="AlphaFoldDB" id="A0A844T5W0"/>
<proteinExistence type="predicted"/>
<reference evidence="2 3" key="1">
    <citation type="submission" date="2019-12" db="EMBL/GenBank/DDBJ databases">
        <title>Draft genome sequences Bradyrhizobium cajani AMBPC1010, Bradyrhizobium pachyrhizi AMBPC1040 and Bradyrhizobium yuanmingense ALSPC3051, three plant growth promoting strains isolated from nodules of Cajanus cajan L. in Dominican Republic.</title>
        <authorList>
            <person name="Flores-Felix J.D."/>
            <person name="Araujo J."/>
            <person name="Diaz-Alcantara C."/>
            <person name="Gonzalez-Andres F."/>
            <person name="Velazquez E."/>
        </authorList>
    </citation>
    <scope>NUCLEOTIDE SEQUENCE [LARGE SCALE GENOMIC DNA]</scope>
    <source>
        <strain evidence="2 3">1040</strain>
    </source>
</reference>
<accession>A0A844T5W0</accession>
<evidence type="ECO:0000313" key="3">
    <source>
        <dbReference type="Proteomes" id="UP000436468"/>
    </source>
</evidence>
<feature type="region of interest" description="Disordered" evidence="1">
    <location>
        <begin position="189"/>
        <end position="214"/>
    </location>
</feature>
<evidence type="ECO:0000256" key="1">
    <source>
        <dbReference type="SAM" id="MobiDB-lite"/>
    </source>
</evidence>
<evidence type="ECO:0000313" key="2">
    <source>
        <dbReference type="EMBL" id="MVT71424.1"/>
    </source>
</evidence>
<dbReference type="EMBL" id="WQNF01000082">
    <property type="protein sequence ID" value="MVT71424.1"/>
    <property type="molecule type" value="Genomic_DNA"/>
</dbReference>
<organism evidence="2 3">
    <name type="scientific">Bradyrhizobium pachyrhizi</name>
    <dbReference type="NCBI Taxonomy" id="280333"/>
    <lineage>
        <taxon>Bacteria</taxon>
        <taxon>Pseudomonadati</taxon>
        <taxon>Pseudomonadota</taxon>
        <taxon>Alphaproteobacteria</taxon>
        <taxon>Hyphomicrobiales</taxon>
        <taxon>Nitrobacteraceae</taxon>
        <taxon>Bradyrhizobium</taxon>
    </lineage>
</organism>
<sequence length="214" mass="23849">MKKTVQVGLVGMHIGHKSETSPQWIWATFEQIDNLDVDRVAHPNLRPSFFDPDCPLCTVNVQPQLDRKTRLYPRIPVQASRTISIPSDKVALNREAQAVLAKLGSVWQYYELVDTQWPTYPSSKPSAWNSGLSQAVSNKPGGQPTPVFLTNITMETYFQSGNQPACNQEENVPNNVNCPSDYASLPPGALSRPILPIRRSGQRRSTTVHLQSPE</sequence>